<dbReference type="AlphaFoldDB" id="X1I5M8"/>
<organism evidence="1">
    <name type="scientific">marine sediment metagenome</name>
    <dbReference type="NCBI Taxonomy" id="412755"/>
    <lineage>
        <taxon>unclassified sequences</taxon>
        <taxon>metagenomes</taxon>
        <taxon>ecological metagenomes</taxon>
    </lineage>
</organism>
<evidence type="ECO:0008006" key="2">
    <source>
        <dbReference type="Google" id="ProtNLM"/>
    </source>
</evidence>
<gene>
    <name evidence="1" type="ORF">S03H2_44626</name>
</gene>
<comment type="caution">
    <text evidence="1">The sequence shown here is derived from an EMBL/GenBank/DDBJ whole genome shotgun (WGS) entry which is preliminary data.</text>
</comment>
<dbReference type="InterPro" id="IPR013424">
    <property type="entry name" value="Ice-binding_C"/>
</dbReference>
<sequence length="81" mass="8903">DNYRNGHVLEFEGMAVNSSLQYPWDLNVAISDQHGHGAVTGAMKTGVYGIEWFEFTVVPEPATLAFLALAAPALLARRRRS</sequence>
<protein>
    <recommendedName>
        <fullName evidence="2">PEP-CTERM protein-sorting domain-containing protein</fullName>
    </recommendedName>
</protein>
<proteinExistence type="predicted"/>
<accession>X1I5M8</accession>
<dbReference type="EMBL" id="BARU01027918">
    <property type="protein sequence ID" value="GAH64600.1"/>
    <property type="molecule type" value="Genomic_DNA"/>
</dbReference>
<dbReference type="NCBIfam" id="TIGR02595">
    <property type="entry name" value="PEP_CTERM"/>
    <property type="match status" value="1"/>
</dbReference>
<feature type="non-terminal residue" evidence="1">
    <location>
        <position position="1"/>
    </location>
</feature>
<evidence type="ECO:0000313" key="1">
    <source>
        <dbReference type="EMBL" id="GAH64600.1"/>
    </source>
</evidence>
<name>X1I5M8_9ZZZZ</name>
<reference evidence="1" key="1">
    <citation type="journal article" date="2014" name="Front. Microbiol.">
        <title>High frequency of phylogenetically diverse reductive dehalogenase-homologous genes in deep subseafloor sedimentary metagenomes.</title>
        <authorList>
            <person name="Kawai M."/>
            <person name="Futagami T."/>
            <person name="Toyoda A."/>
            <person name="Takaki Y."/>
            <person name="Nishi S."/>
            <person name="Hori S."/>
            <person name="Arai W."/>
            <person name="Tsubouchi T."/>
            <person name="Morono Y."/>
            <person name="Uchiyama I."/>
            <person name="Ito T."/>
            <person name="Fujiyama A."/>
            <person name="Inagaki F."/>
            <person name="Takami H."/>
        </authorList>
    </citation>
    <scope>NUCLEOTIDE SEQUENCE</scope>
    <source>
        <strain evidence="1">Expedition CK06-06</strain>
    </source>
</reference>